<dbReference type="Proteomes" id="UP000564885">
    <property type="component" value="Unassembled WGS sequence"/>
</dbReference>
<reference evidence="2 3" key="1">
    <citation type="submission" date="2020-04" db="EMBL/GenBank/DDBJ databases">
        <title>Enterovirga sp. isolate from soil.</title>
        <authorList>
            <person name="Chea S."/>
            <person name="Kim D.-U."/>
        </authorList>
    </citation>
    <scope>NUCLEOTIDE SEQUENCE [LARGE SCALE GENOMIC DNA]</scope>
    <source>
        <strain evidence="2 3">DB1703</strain>
    </source>
</reference>
<name>A0A849I2L9_9HYPH</name>
<dbReference type="RefSeq" id="WP_171217044.1">
    <property type="nucleotide sequence ID" value="NZ_JABEPP010000001.1"/>
</dbReference>
<dbReference type="PANTHER" id="PTHR31528">
    <property type="entry name" value="4-AMINO-5-HYDROXYMETHYL-2-METHYLPYRIMIDINE PHOSPHATE SYNTHASE THI11-RELATED"/>
    <property type="match status" value="1"/>
</dbReference>
<dbReference type="SUPFAM" id="SSF53850">
    <property type="entry name" value="Periplasmic binding protein-like II"/>
    <property type="match status" value="1"/>
</dbReference>
<sequence length="323" mass="34967">MAVGSTVIDVSQANNTSVPIHTKCWEREGLAVEIQPTNTNAAVQALLTGRVEFVLSGPAAAIIARSKGGPIKAVYMNMRKNFVFLVVPEASPIKDLKDFKGKTVGVFSYGAQQYRVFKGMMTEVGLDPEKDVSWIETGAGAQAVAALRAGRVEAWGTWDSQLATAENMGLKFRRFTSEAAEKLNWGSSIFTRDDYAAANPEVVGKFLRCVAEGTAFTIANPEAAVKAHWTVFPATKPSNLSDAEALRQALHIVETRIEFLKVEPGAKWGEMPPSSAAETINFMKSTGELKDDVKPSDMFTNAFVPAINAFDQAEVEKTARASQ</sequence>
<dbReference type="PANTHER" id="PTHR31528:SF15">
    <property type="entry name" value="RIBOFLAVIN-BINDING PROTEIN RIBY"/>
    <property type="match status" value="1"/>
</dbReference>
<dbReference type="EMBL" id="JABEPP010000001">
    <property type="protein sequence ID" value="NNM71601.1"/>
    <property type="molecule type" value="Genomic_DNA"/>
</dbReference>
<keyword evidence="3" id="KW-1185">Reference proteome</keyword>
<organism evidence="2 3">
    <name type="scientific">Enterovirga aerilata</name>
    <dbReference type="NCBI Taxonomy" id="2730920"/>
    <lineage>
        <taxon>Bacteria</taxon>
        <taxon>Pseudomonadati</taxon>
        <taxon>Pseudomonadota</taxon>
        <taxon>Alphaproteobacteria</taxon>
        <taxon>Hyphomicrobiales</taxon>
        <taxon>Methylobacteriaceae</taxon>
        <taxon>Enterovirga</taxon>
    </lineage>
</organism>
<comment type="caution">
    <text evidence="2">The sequence shown here is derived from an EMBL/GenBank/DDBJ whole genome shotgun (WGS) entry which is preliminary data.</text>
</comment>
<gene>
    <name evidence="2" type="ORF">HJG44_04200</name>
</gene>
<evidence type="ECO:0000313" key="2">
    <source>
        <dbReference type="EMBL" id="NNM71601.1"/>
    </source>
</evidence>
<dbReference type="Pfam" id="PF09084">
    <property type="entry name" value="NMT1"/>
    <property type="match status" value="1"/>
</dbReference>
<dbReference type="Gene3D" id="3.40.190.10">
    <property type="entry name" value="Periplasmic binding protein-like II"/>
    <property type="match status" value="2"/>
</dbReference>
<accession>A0A849I2L9</accession>
<evidence type="ECO:0000313" key="3">
    <source>
        <dbReference type="Proteomes" id="UP000564885"/>
    </source>
</evidence>
<proteinExistence type="predicted"/>
<evidence type="ECO:0000259" key="1">
    <source>
        <dbReference type="Pfam" id="PF09084"/>
    </source>
</evidence>
<dbReference type="InterPro" id="IPR015168">
    <property type="entry name" value="SsuA/THI5"/>
</dbReference>
<dbReference type="GO" id="GO:0009228">
    <property type="term" value="P:thiamine biosynthetic process"/>
    <property type="evidence" value="ECO:0007669"/>
    <property type="project" value="InterPro"/>
</dbReference>
<protein>
    <submittedName>
        <fullName evidence="2">ABC transporter substrate-binding protein</fullName>
    </submittedName>
</protein>
<dbReference type="AlphaFoldDB" id="A0A849I2L9"/>
<dbReference type="InterPro" id="IPR027939">
    <property type="entry name" value="NMT1/THI5"/>
</dbReference>
<feature type="domain" description="SsuA/THI5-like" evidence="1">
    <location>
        <begin position="26"/>
        <end position="224"/>
    </location>
</feature>